<proteinExistence type="predicted"/>
<keyword evidence="1" id="KW-0863">Zinc-finger</keyword>
<dbReference type="InterPro" id="IPR013087">
    <property type="entry name" value="Znf_C2H2_type"/>
</dbReference>
<gene>
    <name evidence="3" type="ORF">GCM10011452_13820</name>
</gene>
<accession>A0A918IQG1</accession>
<protein>
    <recommendedName>
        <fullName evidence="2">C2H2-type domain-containing protein</fullName>
    </recommendedName>
</protein>
<feature type="domain" description="C2H2-type" evidence="2">
    <location>
        <begin position="23"/>
        <end position="45"/>
    </location>
</feature>
<dbReference type="AlphaFoldDB" id="A0A918IQG1"/>
<dbReference type="Proteomes" id="UP000628984">
    <property type="component" value="Unassembled WGS sequence"/>
</dbReference>
<dbReference type="SUPFAM" id="SSF57667">
    <property type="entry name" value="beta-beta-alpha zinc fingers"/>
    <property type="match status" value="1"/>
</dbReference>
<name>A0A918IQG1_9RHOB</name>
<reference evidence="3" key="2">
    <citation type="submission" date="2020-09" db="EMBL/GenBank/DDBJ databases">
        <authorList>
            <person name="Sun Q."/>
            <person name="Kim S."/>
        </authorList>
    </citation>
    <scope>NUCLEOTIDE SEQUENCE</scope>
    <source>
        <strain evidence="3">KCTC 23714</strain>
    </source>
</reference>
<dbReference type="GO" id="GO:0008270">
    <property type="term" value="F:zinc ion binding"/>
    <property type="evidence" value="ECO:0007669"/>
    <property type="project" value="UniProtKB-KW"/>
</dbReference>
<dbReference type="InterPro" id="IPR036236">
    <property type="entry name" value="Znf_C2H2_sf"/>
</dbReference>
<keyword evidence="1" id="KW-0479">Metal-binding</keyword>
<comment type="caution">
    <text evidence="3">The sequence shown here is derived from an EMBL/GenBank/DDBJ whole genome shotgun (WGS) entry which is preliminary data.</text>
</comment>
<dbReference type="PROSITE" id="PS00028">
    <property type="entry name" value="ZINC_FINGER_C2H2_1"/>
    <property type="match status" value="1"/>
</dbReference>
<keyword evidence="4" id="KW-1185">Reference proteome</keyword>
<evidence type="ECO:0000259" key="2">
    <source>
        <dbReference type="PROSITE" id="PS50157"/>
    </source>
</evidence>
<evidence type="ECO:0000313" key="4">
    <source>
        <dbReference type="Proteomes" id="UP000628984"/>
    </source>
</evidence>
<keyword evidence="1" id="KW-0862">Zinc</keyword>
<sequence>MSLSLSPSSYAAFGKTAKGDKRFQCKSCKKTFSVGSPTRRHKQTHETAGILKSLVNKVPLSRICEMHDVSLKQVHGKIDFLYQQVLAFTHDREARMADCFAGRRPYFATDIQTILVNWPVKNRRGTIPLLHMATVHKFSQFVVASTVDYDPSISPEQIEEMMRSCGDFDLNRSMRRHARLWAATEYQNSLLRVQGKLFSKEDLATAGPLQLPGSGCRVRGDAFIYAHMMLVKKLIGNQFRTANYCIDDEAGLSVAICALNVRDIKAGRINVAEVSFKKGMTNDDRMAFAAEGRRILNFVLTSEAANIEAIKSDFPWLSDFQAATLVVLWKNFKDLRLQTH</sequence>
<dbReference type="Gene3D" id="3.30.160.60">
    <property type="entry name" value="Classic Zinc Finger"/>
    <property type="match status" value="1"/>
</dbReference>
<organism evidence="3 4">
    <name type="scientific">Gemmobacter lanyuensis</name>
    <dbReference type="NCBI Taxonomy" id="1054497"/>
    <lineage>
        <taxon>Bacteria</taxon>
        <taxon>Pseudomonadati</taxon>
        <taxon>Pseudomonadota</taxon>
        <taxon>Alphaproteobacteria</taxon>
        <taxon>Rhodobacterales</taxon>
        <taxon>Paracoccaceae</taxon>
        <taxon>Gemmobacter</taxon>
    </lineage>
</organism>
<dbReference type="RefSeq" id="WP_189633122.1">
    <property type="nucleotide sequence ID" value="NZ_BMYQ01000003.1"/>
</dbReference>
<dbReference type="EMBL" id="BMYQ01000003">
    <property type="protein sequence ID" value="GGW26728.1"/>
    <property type="molecule type" value="Genomic_DNA"/>
</dbReference>
<dbReference type="PROSITE" id="PS50157">
    <property type="entry name" value="ZINC_FINGER_C2H2_2"/>
    <property type="match status" value="1"/>
</dbReference>
<evidence type="ECO:0000256" key="1">
    <source>
        <dbReference type="PROSITE-ProRule" id="PRU00042"/>
    </source>
</evidence>
<evidence type="ECO:0000313" key="3">
    <source>
        <dbReference type="EMBL" id="GGW26728.1"/>
    </source>
</evidence>
<reference evidence="3" key="1">
    <citation type="journal article" date="2014" name="Int. J. Syst. Evol. Microbiol.">
        <title>Complete genome sequence of Corynebacterium casei LMG S-19264T (=DSM 44701T), isolated from a smear-ripened cheese.</title>
        <authorList>
            <consortium name="US DOE Joint Genome Institute (JGI-PGF)"/>
            <person name="Walter F."/>
            <person name="Albersmeier A."/>
            <person name="Kalinowski J."/>
            <person name="Ruckert C."/>
        </authorList>
    </citation>
    <scope>NUCLEOTIDE SEQUENCE</scope>
    <source>
        <strain evidence="3">KCTC 23714</strain>
    </source>
</reference>